<dbReference type="AlphaFoldDB" id="A0A8J7U844"/>
<organism evidence="6 7">
    <name type="scientific">Acanthopleuribacter pedis</name>
    <dbReference type="NCBI Taxonomy" id="442870"/>
    <lineage>
        <taxon>Bacteria</taxon>
        <taxon>Pseudomonadati</taxon>
        <taxon>Acidobacteriota</taxon>
        <taxon>Holophagae</taxon>
        <taxon>Acanthopleuribacterales</taxon>
        <taxon>Acanthopleuribacteraceae</taxon>
        <taxon>Acanthopleuribacter</taxon>
    </lineage>
</organism>
<dbReference type="Pfam" id="PF12848">
    <property type="entry name" value="ABC_tran_Xtn"/>
    <property type="match status" value="1"/>
</dbReference>
<feature type="region of interest" description="Disordered" evidence="4">
    <location>
        <begin position="262"/>
        <end position="321"/>
    </location>
</feature>
<dbReference type="GO" id="GO:0016887">
    <property type="term" value="F:ATP hydrolysis activity"/>
    <property type="evidence" value="ECO:0007669"/>
    <property type="project" value="InterPro"/>
</dbReference>
<dbReference type="SMART" id="SM00382">
    <property type="entry name" value="AAA"/>
    <property type="match status" value="2"/>
</dbReference>
<dbReference type="PROSITE" id="PS00211">
    <property type="entry name" value="ABC_TRANSPORTER_1"/>
    <property type="match status" value="1"/>
</dbReference>
<dbReference type="InterPro" id="IPR027417">
    <property type="entry name" value="P-loop_NTPase"/>
</dbReference>
<dbReference type="InterPro" id="IPR003439">
    <property type="entry name" value="ABC_transporter-like_ATP-bd"/>
</dbReference>
<dbReference type="FunFam" id="3.40.50.300:FF:001320">
    <property type="entry name" value="Heme ABC transporter ATP-binding protein"/>
    <property type="match status" value="1"/>
</dbReference>
<evidence type="ECO:0000313" key="7">
    <source>
        <dbReference type="Proteomes" id="UP000664417"/>
    </source>
</evidence>
<name>A0A8J7U844_9BACT</name>
<accession>A0A8J7U844</accession>
<keyword evidence="2" id="KW-0547">Nucleotide-binding</keyword>
<dbReference type="RefSeq" id="WP_207862073.1">
    <property type="nucleotide sequence ID" value="NZ_JAFREP010000031.1"/>
</dbReference>
<dbReference type="PANTHER" id="PTHR19211:SF6">
    <property type="entry name" value="BLL7188 PROTEIN"/>
    <property type="match status" value="1"/>
</dbReference>
<dbReference type="PANTHER" id="PTHR19211">
    <property type="entry name" value="ATP-BINDING TRANSPORT PROTEIN-RELATED"/>
    <property type="match status" value="1"/>
</dbReference>
<sequence>MHDSSQCEAQAQETAFLVADGVGFSFANGAALFADLSCSIGRRKVGLVGRNGVGKSHLLKLFTGDLAPTHGRVDRLGRIAYLPQNPRPAGDLLIADVLNVAPKITALHAIERGETDAVHFDVLDGDWDIEEQVARLLEDIGLAGLDQSRRFASLSGGEATRVRFAGLLLAKPDVLVLDEPTNNLDAASKDALYRLLQAWRGGALIVSHDRTLLNMLDRICALSTLGMKQYEGNYDHYVAQKAVEEEALRRDFKNAETALNKTKRALQKTKEKHEQRQAKGRKERRGGSQPKVVMNARRERSEGTSAALKKTADRQLSQQKEQLDAARMRVEALETMDVSMVGGAVPNGKMVLHLKDLAFTHPGAVRPLFSGINLTVTGPERVRIKGGNGSGKTTLMRLLEQAAGRDPQVSEATPWQGTLAVGVARVTYLDQHIAVLDAERSILANFRAVQPDMQESEVRWRLAKFLFRGDAAFKKVGVLSGGERLRAAMACLFAHADAPQCLLLDEPTNHLDLDAIQSLETMLRQFRGALVVITHDEPFAAAIGITRVLDLDNPDRS</sequence>
<dbReference type="InterPro" id="IPR017871">
    <property type="entry name" value="ABC_transporter-like_CS"/>
</dbReference>
<evidence type="ECO:0000259" key="5">
    <source>
        <dbReference type="PROSITE" id="PS50893"/>
    </source>
</evidence>
<evidence type="ECO:0000313" key="6">
    <source>
        <dbReference type="EMBL" id="MBO1322101.1"/>
    </source>
</evidence>
<gene>
    <name evidence="6" type="ORF">J3U88_26730</name>
</gene>
<dbReference type="CDD" id="cd03221">
    <property type="entry name" value="ABCF_EF-3"/>
    <property type="match status" value="2"/>
</dbReference>
<dbReference type="PROSITE" id="PS50893">
    <property type="entry name" value="ABC_TRANSPORTER_2"/>
    <property type="match status" value="1"/>
</dbReference>
<feature type="domain" description="ABC transporter" evidence="5">
    <location>
        <begin position="17"/>
        <end position="250"/>
    </location>
</feature>
<dbReference type="Proteomes" id="UP000664417">
    <property type="component" value="Unassembled WGS sequence"/>
</dbReference>
<dbReference type="InterPro" id="IPR050611">
    <property type="entry name" value="ABCF"/>
</dbReference>
<dbReference type="Gene3D" id="3.40.50.300">
    <property type="entry name" value="P-loop containing nucleotide triphosphate hydrolases"/>
    <property type="match status" value="2"/>
</dbReference>
<evidence type="ECO:0000256" key="2">
    <source>
        <dbReference type="ARBA" id="ARBA00022741"/>
    </source>
</evidence>
<reference evidence="6" key="1">
    <citation type="submission" date="2021-03" db="EMBL/GenBank/DDBJ databases">
        <authorList>
            <person name="Wang G."/>
        </authorList>
    </citation>
    <scope>NUCLEOTIDE SEQUENCE</scope>
    <source>
        <strain evidence="6">KCTC 12899</strain>
    </source>
</reference>
<dbReference type="InterPro" id="IPR003593">
    <property type="entry name" value="AAA+_ATPase"/>
</dbReference>
<feature type="compositionally biased region" description="Basic and acidic residues" evidence="4">
    <location>
        <begin position="268"/>
        <end position="277"/>
    </location>
</feature>
<evidence type="ECO:0000256" key="4">
    <source>
        <dbReference type="SAM" id="MobiDB-lite"/>
    </source>
</evidence>
<evidence type="ECO:0000256" key="3">
    <source>
        <dbReference type="ARBA" id="ARBA00022840"/>
    </source>
</evidence>
<dbReference type="Pfam" id="PF00005">
    <property type="entry name" value="ABC_tran"/>
    <property type="match status" value="2"/>
</dbReference>
<comment type="caution">
    <text evidence="6">The sequence shown here is derived from an EMBL/GenBank/DDBJ whole genome shotgun (WGS) entry which is preliminary data.</text>
</comment>
<dbReference type="InterPro" id="IPR032781">
    <property type="entry name" value="ABC_tran_Xtn"/>
</dbReference>
<dbReference type="GO" id="GO:0005524">
    <property type="term" value="F:ATP binding"/>
    <property type="evidence" value="ECO:0007669"/>
    <property type="project" value="UniProtKB-KW"/>
</dbReference>
<evidence type="ECO:0000256" key="1">
    <source>
        <dbReference type="ARBA" id="ARBA00022737"/>
    </source>
</evidence>
<keyword evidence="7" id="KW-1185">Reference proteome</keyword>
<keyword evidence="3 6" id="KW-0067">ATP-binding</keyword>
<keyword evidence="1" id="KW-0677">Repeat</keyword>
<dbReference type="SUPFAM" id="SSF52540">
    <property type="entry name" value="P-loop containing nucleoside triphosphate hydrolases"/>
    <property type="match status" value="2"/>
</dbReference>
<proteinExistence type="predicted"/>
<dbReference type="EMBL" id="JAFREP010000031">
    <property type="protein sequence ID" value="MBO1322101.1"/>
    <property type="molecule type" value="Genomic_DNA"/>
</dbReference>
<protein>
    <submittedName>
        <fullName evidence="6">ABC-F family ATP-binding cassette domain-containing protein</fullName>
    </submittedName>
</protein>